<dbReference type="Pfam" id="PF06426">
    <property type="entry name" value="SATase_N"/>
    <property type="match status" value="1"/>
</dbReference>
<evidence type="ECO:0000256" key="2">
    <source>
        <dbReference type="ARBA" id="ARBA00007274"/>
    </source>
</evidence>
<feature type="domain" description="Serine acetyltransferase N-terminal" evidence="12">
    <location>
        <begin position="12"/>
        <end position="47"/>
    </location>
</feature>
<evidence type="ECO:0000256" key="6">
    <source>
        <dbReference type="ARBA" id="ARBA00022679"/>
    </source>
</evidence>
<dbReference type="Gene3D" id="1.10.3130.10">
    <property type="entry name" value="serine acetyltransferase, domain 1"/>
    <property type="match status" value="1"/>
</dbReference>
<evidence type="ECO:0000256" key="11">
    <source>
        <dbReference type="SAM" id="MobiDB-lite"/>
    </source>
</evidence>
<comment type="caution">
    <text evidence="13">The sequence shown here is derived from an EMBL/GenBank/DDBJ whole genome shotgun (WGS) entry which is preliminary data.</text>
</comment>
<evidence type="ECO:0000256" key="7">
    <source>
        <dbReference type="ARBA" id="ARBA00023192"/>
    </source>
</evidence>
<dbReference type="InterPro" id="IPR053376">
    <property type="entry name" value="Serine_acetyltransferase"/>
</dbReference>
<dbReference type="RefSeq" id="WP_245610484.1">
    <property type="nucleotide sequence ID" value="NZ_JBHUNF010000001.1"/>
</dbReference>
<dbReference type="NCBIfam" id="TIGR01172">
    <property type="entry name" value="cysE"/>
    <property type="match status" value="1"/>
</dbReference>
<sequence>MTQFQFRNRVNAFFKSVREDIAAVQRNDPAATSKLTVLVNYSGLHAIWMHRVANRLWRTGWGQFPARVLSQIARALTGVEIHPGATIGRRFVIDHGMGVVIGETAIVGDDVMMYHGVTLGGISTKRVKRHPTIGDRVMIGAGAKLLGPIEIGSDSKVGANAVVTKSAPAGAILVGIPARNRAESASDETASAESALTETEPADSATAGATGTADSTSA</sequence>
<evidence type="ECO:0000256" key="10">
    <source>
        <dbReference type="PIRNR" id="PIRNR000441"/>
    </source>
</evidence>
<dbReference type="PANTHER" id="PTHR42811">
    <property type="entry name" value="SERINE ACETYLTRANSFERASE"/>
    <property type="match status" value="1"/>
</dbReference>
<dbReference type="SUPFAM" id="SSF51161">
    <property type="entry name" value="Trimeric LpxA-like enzymes"/>
    <property type="match status" value="1"/>
</dbReference>
<evidence type="ECO:0000256" key="9">
    <source>
        <dbReference type="ARBA" id="ARBA00049486"/>
    </source>
</evidence>
<keyword evidence="6 10" id="KW-0808">Transferase</keyword>
<dbReference type="EMBL" id="JBHUNF010000001">
    <property type="protein sequence ID" value="MFD2674076.1"/>
    <property type="molecule type" value="Genomic_DNA"/>
</dbReference>
<keyword evidence="14" id="KW-1185">Reference proteome</keyword>
<evidence type="ECO:0000259" key="12">
    <source>
        <dbReference type="Pfam" id="PF06426"/>
    </source>
</evidence>
<dbReference type="InterPro" id="IPR045304">
    <property type="entry name" value="LbH_SAT"/>
</dbReference>
<dbReference type="Gene3D" id="2.160.10.10">
    <property type="entry name" value="Hexapeptide repeat proteins"/>
    <property type="match status" value="1"/>
</dbReference>
<organism evidence="13 14">
    <name type="scientific">Gulosibacter bifidus</name>
    <dbReference type="NCBI Taxonomy" id="272239"/>
    <lineage>
        <taxon>Bacteria</taxon>
        <taxon>Bacillati</taxon>
        <taxon>Actinomycetota</taxon>
        <taxon>Actinomycetes</taxon>
        <taxon>Micrococcales</taxon>
        <taxon>Microbacteriaceae</taxon>
        <taxon>Gulosibacter</taxon>
    </lineage>
</organism>
<evidence type="ECO:0000313" key="13">
    <source>
        <dbReference type="EMBL" id="MFD2674076.1"/>
    </source>
</evidence>
<dbReference type="GO" id="GO:0009001">
    <property type="term" value="F:serine O-acetyltransferase activity"/>
    <property type="evidence" value="ECO:0007669"/>
    <property type="project" value="UniProtKB-EC"/>
</dbReference>
<keyword evidence="7" id="KW-0198">Cysteine biosynthesis</keyword>
<dbReference type="InterPro" id="IPR011004">
    <property type="entry name" value="Trimer_LpxA-like_sf"/>
</dbReference>
<evidence type="ECO:0000256" key="5">
    <source>
        <dbReference type="ARBA" id="ARBA00022605"/>
    </source>
</evidence>
<dbReference type="Proteomes" id="UP001597453">
    <property type="component" value="Unassembled WGS sequence"/>
</dbReference>
<evidence type="ECO:0000256" key="4">
    <source>
        <dbReference type="ARBA" id="ARBA00018522"/>
    </source>
</evidence>
<comment type="catalytic activity">
    <reaction evidence="9 10">
        <text>L-serine + acetyl-CoA = O-acetyl-L-serine + CoA</text>
        <dbReference type="Rhea" id="RHEA:24560"/>
        <dbReference type="ChEBI" id="CHEBI:33384"/>
        <dbReference type="ChEBI" id="CHEBI:57287"/>
        <dbReference type="ChEBI" id="CHEBI:57288"/>
        <dbReference type="ChEBI" id="CHEBI:58340"/>
        <dbReference type="EC" id="2.3.1.30"/>
    </reaction>
</comment>
<keyword evidence="8 10" id="KW-0012">Acyltransferase</keyword>
<name>A0ABW5RHF6_9MICO</name>
<dbReference type="NCBIfam" id="NF041874">
    <property type="entry name" value="EPS_EpsC"/>
    <property type="match status" value="1"/>
</dbReference>
<evidence type="ECO:0000256" key="3">
    <source>
        <dbReference type="ARBA" id="ARBA00013266"/>
    </source>
</evidence>
<proteinExistence type="inferred from homology"/>
<dbReference type="EC" id="2.3.1.30" evidence="3 10"/>
<dbReference type="InterPro" id="IPR001451">
    <property type="entry name" value="Hexapep"/>
</dbReference>
<dbReference type="CDD" id="cd03354">
    <property type="entry name" value="LbH_SAT"/>
    <property type="match status" value="1"/>
</dbReference>
<dbReference type="Pfam" id="PF00132">
    <property type="entry name" value="Hexapep"/>
    <property type="match status" value="1"/>
</dbReference>
<gene>
    <name evidence="13" type="primary">cysE</name>
    <name evidence="13" type="ORF">ACFSUQ_01980</name>
</gene>
<comment type="similarity">
    <text evidence="2 10">Belongs to the transferase hexapeptide repeat family.</text>
</comment>
<evidence type="ECO:0000256" key="1">
    <source>
        <dbReference type="ARBA" id="ARBA00004876"/>
    </source>
</evidence>
<dbReference type="InterPro" id="IPR005881">
    <property type="entry name" value="Ser_O-AcTrfase"/>
</dbReference>
<accession>A0ABW5RHF6</accession>
<feature type="region of interest" description="Disordered" evidence="11">
    <location>
        <begin position="178"/>
        <end position="218"/>
    </location>
</feature>
<dbReference type="InterPro" id="IPR010493">
    <property type="entry name" value="Ser_AcTrfase_N"/>
</dbReference>
<feature type="compositionally biased region" description="Low complexity" evidence="11">
    <location>
        <begin position="187"/>
        <end position="218"/>
    </location>
</feature>
<reference evidence="14" key="1">
    <citation type="journal article" date="2019" name="Int. J. Syst. Evol. Microbiol.">
        <title>The Global Catalogue of Microorganisms (GCM) 10K type strain sequencing project: providing services to taxonomists for standard genome sequencing and annotation.</title>
        <authorList>
            <consortium name="The Broad Institute Genomics Platform"/>
            <consortium name="The Broad Institute Genome Sequencing Center for Infectious Disease"/>
            <person name="Wu L."/>
            <person name="Ma J."/>
        </authorList>
    </citation>
    <scope>NUCLEOTIDE SEQUENCE [LARGE SCALE GENOMIC DNA]</scope>
    <source>
        <strain evidence="14">TISTR 1511</strain>
    </source>
</reference>
<comment type="pathway">
    <text evidence="1">Amino-acid biosynthesis; L-cysteine biosynthesis; L-cysteine from L-serine: step 1/2.</text>
</comment>
<protein>
    <recommendedName>
        <fullName evidence="4 10">Serine acetyltransferase</fullName>
        <ecNumber evidence="3 10">2.3.1.30</ecNumber>
    </recommendedName>
</protein>
<dbReference type="InterPro" id="IPR042122">
    <property type="entry name" value="Ser_AcTrfase_N_sf"/>
</dbReference>
<dbReference type="PIRSF" id="PIRSF000441">
    <property type="entry name" value="CysE"/>
    <property type="match status" value="1"/>
</dbReference>
<evidence type="ECO:0000256" key="8">
    <source>
        <dbReference type="ARBA" id="ARBA00023315"/>
    </source>
</evidence>
<keyword evidence="5" id="KW-0028">Amino-acid biosynthesis</keyword>
<evidence type="ECO:0000313" key="14">
    <source>
        <dbReference type="Proteomes" id="UP001597453"/>
    </source>
</evidence>